<evidence type="ECO:0000313" key="1">
    <source>
        <dbReference type="EMBL" id="KKN14269.1"/>
    </source>
</evidence>
<dbReference type="AlphaFoldDB" id="A0A0F9N8N1"/>
<gene>
    <name evidence="1" type="ORF">LCGC14_0997800</name>
</gene>
<name>A0A0F9N8N1_9ZZZZ</name>
<organism evidence="1">
    <name type="scientific">marine sediment metagenome</name>
    <dbReference type="NCBI Taxonomy" id="412755"/>
    <lineage>
        <taxon>unclassified sequences</taxon>
        <taxon>metagenomes</taxon>
        <taxon>ecological metagenomes</taxon>
    </lineage>
</organism>
<comment type="caution">
    <text evidence="1">The sequence shown here is derived from an EMBL/GenBank/DDBJ whole genome shotgun (WGS) entry which is preliminary data.</text>
</comment>
<protein>
    <submittedName>
        <fullName evidence="1">Uncharacterized protein</fullName>
    </submittedName>
</protein>
<sequence>MIQLKPTSEATISPGVPKLLQEGYFVRFTDQWPDTLPNIKSGFFKIRKTAQVPYDLSYILPTNDYRDVDLSNSSGGENIYPEATRTLYEVVLGFKPGNYLSEFFIPAGEFVSRLEQAGMVPDVTHATRKYLGTIKPEDSPYDDKRLFLYFVKDLEPMIMRLYVDLGIDFEKCVVGLLINKCSIEKMTSPTSDQLARAKVIRYYTELRW</sequence>
<accession>A0A0F9N8N1</accession>
<dbReference type="EMBL" id="LAZR01003835">
    <property type="protein sequence ID" value="KKN14269.1"/>
    <property type="molecule type" value="Genomic_DNA"/>
</dbReference>
<proteinExistence type="predicted"/>
<reference evidence="1" key="1">
    <citation type="journal article" date="2015" name="Nature">
        <title>Complex archaea that bridge the gap between prokaryotes and eukaryotes.</title>
        <authorList>
            <person name="Spang A."/>
            <person name="Saw J.H."/>
            <person name="Jorgensen S.L."/>
            <person name="Zaremba-Niedzwiedzka K."/>
            <person name="Martijn J."/>
            <person name="Lind A.E."/>
            <person name="van Eijk R."/>
            <person name="Schleper C."/>
            <person name="Guy L."/>
            <person name="Ettema T.J."/>
        </authorList>
    </citation>
    <scope>NUCLEOTIDE SEQUENCE</scope>
</reference>